<keyword evidence="1" id="KW-0489">Methyltransferase</keyword>
<dbReference type="SUPFAM" id="SSF53335">
    <property type="entry name" value="S-adenosyl-L-methionine-dependent methyltransferases"/>
    <property type="match status" value="1"/>
</dbReference>
<gene>
    <name evidence="4" type="ORF">S01H4_04450</name>
</gene>
<protein>
    <recommendedName>
        <fullName evidence="3">DNA methylase N-4/N-6 domain-containing protein</fullName>
    </recommendedName>
</protein>
<feature type="domain" description="DNA methylase N-4/N-6" evidence="3">
    <location>
        <begin position="249"/>
        <end position="287"/>
    </location>
</feature>
<dbReference type="InterPro" id="IPR001091">
    <property type="entry name" value="RM_Methyltransferase"/>
</dbReference>
<feature type="non-terminal residue" evidence="4">
    <location>
        <position position="1"/>
    </location>
</feature>
<sequence length="297" mass="34245">ECVSKKPLGIKGIEGKDWEWRECPNCKGTGKVKVNIIDRSEIYGEDDLAGMRRGRMRDFLDKKKEMYQAGDKPCKRCKELGKIKYSFWSGHDYWFDQQFDEHTTKDDLDRRKNKFWSENIADGGSGKQNKGRDRREFYGKQGRNKRCVWIIPTQPFPEAHFAVYPEGLIEIPIKAGCPEFICKKCGMARVKILEPAEEYKKLLGKSWHPHKHDAERGMSETPDKKASCTAEYKFKGYSDCGCNAGFEPGIVMDIFMGAATSALVALKQRKRFIGIEIKQEYINMANKRIRAVQETLF</sequence>
<dbReference type="GO" id="GO:0008170">
    <property type="term" value="F:N-methyltransferase activity"/>
    <property type="evidence" value="ECO:0007669"/>
    <property type="project" value="InterPro"/>
</dbReference>
<comment type="caution">
    <text evidence="4">The sequence shown here is derived from an EMBL/GenBank/DDBJ whole genome shotgun (WGS) entry which is preliminary data.</text>
</comment>
<dbReference type="Pfam" id="PF01555">
    <property type="entry name" value="N6_N4_Mtase"/>
    <property type="match status" value="1"/>
</dbReference>
<dbReference type="EMBL" id="BART01001195">
    <property type="protein sequence ID" value="GAG64206.1"/>
    <property type="molecule type" value="Genomic_DNA"/>
</dbReference>
<dbReference type="GO" id="GO:0003677">
    <property type="term" value="F:DNA binding"/>
    <property type="evidence" value="ECO:0007669"/>
    <property type="project" value="InterPro"/>
</dbReference>
<proteinExistence type="predicted"/>
<dbReference type="InterPro" id="IPR029063">
    <property type="entry name" value="SAM-dependent_MTases_sf"/>
</dbReference>
<organism evidence="4">
    <name type="scientific">marine sediment metagenome</name>
    <dbReference type="NCBI Taxonomy" id="412755"/>
    <lineage>
        <taxon>unclassified sequences</taxon>
        <taxon>metagenomes</taxon>
        <taxon>ecological metagenomes</taxon>
    </lineage>
</organism>
<dbReference type="Gene3D" id="3.40.50.150">
    <property type="entry name" value="Vaccinia Virus protein VP39"/>
    <property type="match status" value="2"/>
</dbReference>
<reference evidence="4" key="1">
    <citation type="journal article" date="2014" name="Front. Microbiol.">
        <title>High frequency of phylogenetically diverse reductive dehalogenase-homologous genes in deep subseafloor sedimentary metagenomes.</title>
        <authorList>
            <person name="Kawai M."/>
            <person name="Futagami T."/>
            <person name="Toyoda A."/>
            <person name="Takaki Y."/>
            <person name="Nishi S."/>
            <person name="Hori S."/>
            <person name="Arai W."/>
            <person name="Tsubouchi T."/>
            <person name="Morono Y."/>
            <person name="Uchiyama I."/>
            <person name="Ito T."/>
            <person name="Fujiyama A."/>
            <person name="Inagaki F."/>
            <person name="Takami H."/>
        </authorList>
    </citation>
    <scope>NUCLEOTIDE SEQUENCE</scope>
    <source>
        <strain evidence="4">Expedition CK06-06</strain>
    </source>
</reference>
<evidence type="ECO:0000313" key="4">
    <source>
        <dbReference type="EMBL" id="GAG64206.1"/>
    </source>
</evidence>
<dbReference type="PRINTS" id="PR00508">
    <property type="entry name" value="S21N4MTFRASE"/>
</dbReference>
<dbReference type="AlphaFoldDB" id="X1AWN7"/>
<dbReference type="GO" id="GO:0032259">
    <property type="term" value="P:methylation"/>
    <property type="evidence" value="ECO:0007669"/>
    <property type="project" value="UniProtKB-KW"/>
</dbReference>
<name>X1AWN7_9ZZZZ</name>
<evidence type="ECO:0000256" key="1">
    <source>
        <dbReference type="ARBA" id="ARBA00022603"/>
    </source>
</evidence>
<evidence type="ECO:0000259" key="3">
    <source>
        <dbReference type="Pfam" id="PF01555"/>
    </source>
</evidence>
<dbReference type="InterPro" id="IPR002941">
    <property type="entry name" value="DNA_methylase_N4/N6"/>
</dbReference>
<keyword evidence="2" id="KW-0808">Transferase</keyword>
<evidence type="ECO:0000256" key="2">
    <source>
        <dbReference type="ARBA" id="ARBA00022679"/>
    </source>
</evidence>
<accession>X1AWN7</accession>